<evidence type="ECO:0000313" key="3">
    <source>
        <dbReference type="Proteomes" id="UP000807115"/>
    </source>
</evidence>
<keyword evidence="1" id="KW-0732">Signal</keyword>
<evidence type="ECO:0000313" key="2">
    <source>
        <dbReference type="EMBL" id="KAG0531905.1"/>
    </source>
</evidence>
<evidence type="ECO:0008006" key="4">
    <source>
        <dbReference type="Google" id="ProtNLM"/>
    </source>
</evidence>
<gene>
    <name evidence="2" type="ORF">BDA96_04G062200</name>
</gene>
<feature type="chain" id="PRO_5036781270" description="Knottin scorpion toxin-like domain-containing protein" evidence="1">
    <location>
        <begin position="31"/>
        <end position="76"/>
    </location>
</feature>
<comment type="caution">
    <text evidence="2">The sequence shown here is derived from an EMBL/GenBank/DDBJ whole genome shotgun (WGS) entry which is preliminary data.</text>
</comment>
<dbReference type="Proteomes" id="UP000807115">
    <property type="component" value="Chromosome 4"/>
</dbReference>
<dbReference type="AlphaFoldDB" id="A0A921R2D1"/>
<proteinExistence type="predicted"/>
<accession>A0A921R2D1</accession>
<evidence type="ECO:0000256" key="1">
    <source>
        <dbReference type="SAM" id="SignalP"/>
    </source>
</evidence>
<sequence length="76" mass="7841">MARKATALVASALLILLAVAFLSHDAGVEAWCMEYPASDTNACRAGRGFAGGECNKGECLCLKCGDDEPPPAARAL</sequence>
<name>A0A921R2D1_SORBI</name>
<feature type="signal peptide" evidence="1">
    <location>
        <begin position="1"/>
        <end position="30"/>
    </location>
</feature>
<protein>
    <recommendedName>
        <fullName evidence="4">Knottin scorpion toxin-like domain-containing protein</fullName>
    </recommendedName>
</protein>
<reference evidence="2" key="2">
    <citation type="submission" date="2020-10" db="EMBL/GenBank/DDBJ databases">
        <authorList>
            <person name="Cooper E.A."/>
            <person name="Brenton Z.W."/>
            <person name="Flinn B.S."/>
            <person name="Jenkins J."/>
            <person name="Shu S."/>
            <person name="Flowers D."/>
            <person name="Luo F."/>
            <person name="Wang Y."/>
            <person name="Xia P."/>
            <person name="Barry K."/>
            <person name="Daum C."/>
            <person name="Lipzen A."/>
            <person name="Yoshinaga Y."/>
            <person name="Schmutz J."/>
            <person name="Saski C."/>
            <person name="Vermerris W."/>
            <person name="Kresovich S."/>
        </authorList>
    </citation>
    <scope>NUCLEOTIDE SEQUENCE</scope>
</reference>
<dbReference type="EMBL" id="CM027683">
    <property type="protein sequence ID" value="KAG0531905.1"/>
    <property type="molecule type" value="Genomic_DNA"/>
</dbReference>
<reference evidence="2" key="1">
    <citation type="journal article" date="2019" name="BMC Genomics">
        <title>A new reference genome for Sorghum bicolor reveals high levels of sequence similarity between sweet and grain genotypes: implications for the genetics of sugar metabolism.</title>
        <authorList>
            <person name="Cooper E.A."/>
            <person name="Brenton Z.W."/>
            <person name="Flinn B.S."/>
            <person name="Jenkins J."/>
            <person name="Shu S."/>
            <person name="Flowers D."/>
            <person name="Luo F."/>
            <person name="Wang Y."/>
            <person name="Xia P."/>
            <person name="Barry K."/>
            <person name="Daum C."/>
            <person name="Lipzen A."/>
            <person name="Yoshinaga Y."/>
            <person name="Schmutz J."/>
            <person name="Saski C."/>
            <person name="Vermerris W."/>
            <person name="Kresovich S."/>
        </authorList>
    </citation>
    <scope>NUCLEOTIDE SEQUENCE</scope>
</reference>
<organism evidence="2 3">
    <name type="scientific">Sorghum bicolor</name>
    <name type="common">Sorghum</name>
    <name type="synonym">Sorghum vulgare</name>
    <dbReference type="NCBI Taxonomy" id="4558"/>
    <lineage>
        <taxon>Eukaryota</taxon>
        <taxon>Viridiplantae</taxon>
        <taxon>Streptophyta</taxon>
        <taxon>Embryophyta</taxon>
        <taxon>Tracheophyta</taxon>
        <taxon>Spermatophyta</taxon>
        <taxon>Magnoliopsida</taxon>
        <taxon>Liliopsida</taxon>
        <taxon>Poales</taxon>
        <taxon>Poaceae</taxon>
        <taxon>PACMAD clade</taxon>
        <taxon>Panicoideae</taxon>
        <taxon>Andropogonodae</taxon>
        <taxon>Andropogoneae</taxon>
        <taxon>Sorghinae</taxon>
        <taxon>Sorghum</taxon>
    </lineage>
</organism>